<feature type="transmembrane region" description="Helical" evidence="2">
    <location>
        <begin position="27"/>
        <end position="45"/>
    </location>
</feature>
<proteinExistence type="predicted"/>
<dbReference type="EMBL" id="WNZX01000006">
    <property type="protein sequence ID" value="MUG70803.1"/>
    <property type="molecule type" value="Genomic_DNA"/>
</dbReference>
<reference evidence="3 4" key="1">
    <citation type="submission" date="2019-11" db="EMBL/GenBank/DDBJ databases">
        <title>Draft genome sequences of five Paenibacillus species of dairy origin.</title>
        <authorList>
            <person name="Olajide A.M."/>
            <person name="Chen S."/>
            <person name="Lapointe G."/>
        </authorList>
    </citation>
    <scope>NUCLEOTIDE SEQUENCE [LARGE SCALE GENOMIC DNA]</scope>
    <source>
        <strain evidence="3 4">2CS3</strain>
    </source>
</reference>
<keyword evidence="2" id="KW-0472">Membrane</keyword>
<organism evidence="3 4">
    <name type="scientific">Paenibacillus validus</name>
    <dbReference type="NCBI Taxonomy" id="44253"/>
    <lineage>
        <taxon>Bacteria</taxon>
        <taxon>Bacillati</taxon>
        <taxon>Bacillota</taxon>
        <taxon>Bacilli</taxon>
        <taxon>Bacillales</taxon>
        <taxon>Paenibacillaceae</taxon>
        <taxon>Paenibacillus</taxon>
    </lineage>
</organism>
<keyword evidence="4" id="KW-1185">Reference proteome</keyword>
<sequence length="143" mass="15995">MNTPIEPNLPQAPIRTGRPKQAKPRTYTILIVSWIILVGLGIWGAKAYTDYLQLQIKTDIAAQIENQLAAVQEDYQKQIGDLKQSMSADMTQLQSKIDSVNELLSFTKDSASSKTDNSNQLYTQLADVTKKLDDLKKQLDALQ</sequence>
<feature type="region of interest" description="Disordered" evidence="1">
    <location>
        <begin position="1"/>
        <end position="20"/>
    </location>
</feature>
<evidence type="ECO:0000313" key="3">
    <source>
        <dbReference type="EMBL" id="MUG70803.1"/>
    </source>
</evidence>
<name>A0A7X2Z9F6_9BACL</name>
<dbReference type="AlphaFoldDB" id="A0A7X2Z9F6"/>
<evidence type="ECO:0000256" key="1">
    <source>
        <dbReference type="SAM" id="MobiDB-lite"/>
    </source>
</evidence>
<keyword evidence="2" id="KW-0812">Transmembrane</keyword>
<dbReference type="RefSeq" id="WP_127608293.1">
    <property type="nucleotide sequence ID" value="NZ_JARTHJ010000044.1"/>
</dbReference>
<protein>
    <submittedName>
        <fullName evidence="3">Uncharacterized protein</fullName>
    </submittedName>
</protein>
<comment type="caution">
    <text evidence="3">The sequence shown here is derived from an EMBL/GenBank/DDBJ whole genome shotgun (WGS) entry which is preliminary data.</text>
</comment>
<evidence type="ECO:0000313" key="4">
    <source>
        <dbReference type="Proteomes" id="UP000450917"/>
    </source>
</evidence>
<keyword evidence="2" id="KW-1133">Transmembrane helix</keyword>
<gene>
    <name evidence="3" type="ORF">GNP93_08940</name>
</gene>
<evidence type="ECO:0000256" key="2">
    <source>
        <dbReference type="SAM" id="Phobius"/>
    </source>
</evidence>
<dbReference type="Proteomes" id="UP000450917">
    <property type="component" value="Unassembled WGS sequence"/>
</dbReference>
<accession>A0A7X2Z9F6</accession>